<protein>
    <submittedName>
        <fullName evidence="2">Uncharacterized protein</fullName>
    </submittedName>
</protein>
<evidence type="ECO:0000256" key="1">
    <source>
        <dbReference type="SAM" id="MobiDB-lite"/>
    </source>
</evidence>
<name>A0A0A9EQT6_ARUDO</name>
<proteinExistence type="predicted"/>
<organism evidence="2">
    <name type="scientific">Arundo donax</name>
    <name type="common">Giant reed</name>
    <name type="synonym">Donax arundinaceus</name>
    <dbReference type="NCBI Taxonomy" id="35708"/>
    <lineage>
        <taxon>Eukaryota</taxon>
        <taxon>Viridiplantae</taxon>
        <taxon>Streptophyta</taxon>
        <taxon>Embryophyta</taxon>
        <taxon>Tracheophyta</taxon>
        <taxon>Spermatophyta</taxon>
        <taxon>Magnoliopsida</taxon>
        <taxon>Liliopsida</taxon>
        <taxon>Poales</taxon>
        <taxon>Poaceae</taxon>
        <taxon>PACMAD clade</taxon>
        <taxon>Arundinoideae</taxon>
        <taxon>Arundineae</taxon>
        <taxon>Arundo</taxon>
    </lineage>
</organism>
<evidence type="ECO:0000313" key="2">
    <source>
        <dbReference type="EMBL" id="JAE03085.1"/>
    </source>
</evidence>
<sequence>MARFNILKDTAHSPLRIGLIRGFICARYTIAYIIQQQITAVISKVTWNRLVEGPRLQQRSVKRDAATPARRKMSVVTQKPMASALD</sequence>
<feature type="region of interest" description="Disordered" evidence="1">
    <location>
        <begin position="61"/>
        <end position="86"/>
    </location>
</feature>
<accession>A0A0A9EQT6</accession>
<dbReference type="EMBL" id="GBRH01194811">
    <property type="protein sequence ID" value="JAE03085.1"/>
    <property type="molecule type" value="Transcribed_RNA"/>
</dbReference>
<dbReference type="AlphaFoldDB" id="A0A0A9EQT6"/>
<reference evidence="2" key="2">
    <citation type="journal article" date="2015" name="Data Brief">
        <title>Shoot transcriptome of the giant reed, Arundo donax.</title>
        <authorList>
            <person name="Barrero R.A."/>
            <person name="Guerrero F.D."/>
            <person name="Moolhuijzen P."/>
            <person name="Goolsby J.A."/>
            <person name="Tidwell J."/>
            <person name="Bellgard S.E."/>
            <person name="Bellgard M.I."/>
        </authorList>
    </citation>
    <scope>NUCLEOTIDE SEQUENCE</scope>
    <source>
        <tissue evidence="2">Shoot tissue taken approximately 20 cm above the soil surface</tissue>
    </source>
</reference>
<reference evidence="2" key="1">
    <citation type="submission" date="2014-09" db="EMBL/GenBank/DDBJ databases">
        <authorList>
            <person name="Magalhaes I.L.F."/>
            <person name="Oliveira U."/>
            <person name="Santos F.R."/>
            <person name="Vidigal T.H.D.A."/>
            <person name="Brescovit A.D."/>
            <person name="Santos A.J."/>
        </authorList>
    </citation>
    <scope>NUCLEOTIDE SEQUENCE</scope>
    <source>
        <tissue evidence="2">Shoot tissue taken approximately 20 cm above the soil surface</tissue>
    </source>
</reference>